<name>A0ABP8IJ36_9BACT</name>
<dbReference type="InterPro" id="IPR013783">
    <property type="entry name" value="Ig-like_fold"/>
</dbReference>
<dbReference type="Gene3D" id="2.60.40.10">
    <property type="entry name" value="Immunoglobulins"/>
    <property type="match status" value="2"/>
</dbReference>
<feature type="chain" id="PRO_5047201637" description="Fibronectin type-III domain-containing protein" evidence="1">
    <location>
        <begin position="33"/>
        <end position="927"/>
    </location>
</feature>
<dbReference type="InterPro" id="IPR011635">
    <property type="entry name" value="CARDB"/>
</dbReference>
<proteinExistence type="predicted"/>
<dbReference type="NCBIfam" id="TIGR04183">
    <property type="entry name" value="Por_Secre_tail"/>
    <property type="match status" value="1"/>
</dbReference>
<dbReference type="InterPro" id="IPR036116">
    <property type="entry name" value="FN3_sf"/>
</dbReference>
<dbReference type="Pfam" id="PF07675">
    <property type="entry name" value="Cleaved_Adhesin"/>
    <property type="match status" value="1"/>
</dbReference>
<comment type="caution">
    <text evidence="3">The sequence shown here is derived from an EMBL/GenBank/DDBJ whole genome shotgun (WGS) entry which is preliminary data.</text>
</comment>
<accession>A0ABP8IJ36</accession>
<dbReference type="Pfam" id="PF18962">
    <property type="entry name" value="Por_Secre_tail"/>
    <property type="match status" value="1"/>
</dbReference>
<keyword evidence="1" id="KW-0732">Signal</keyword>
<dbReference type="SUPFAM" id="SSF49265">
    <property type="entry name" value="Fibronectin type III"/>
    <property type="match status" value="1"/>
</dbReference>
<organism evidence="3 4">
    <name type="scientific">Hymenobacter saemangeumensis</name>
    <dbReference type="NCBI Taxonomy" id="1084522"/>
    <lineage>
        <taxon>Bacteria</taxon>
        <taxon>Pseudomonadati</taxon>
        <taxon>Bacteroidota</taxon>
        <taxon>Cytophagia</taxon>
        <taxon>Cytophagales</taxon>
        <taxon>Hymenobacteraceae</taxon>
        <taxon>Hymenobacter</taxon>
    </lineage>
</organism>
<dbReference type="InterPro" id="IPR011628">
    <property type="entry name" value="Cleaved_adhesin"/>
</dbReference>
<sequence>MTYPYTRAGITTRLRQLALTALLAGSATAAQAQALPYVAANVTKVAGTYTDLGTTGTAIAVANNDDANSAPQAIGFAFNYNGTAFTNFVLNTNGFIKLGSTAPTGPMFPNGGQATTGGPVDSPETNLILPFNQDLAAGSAGGTEYRVSTTGTAPNRICTIQWKNVRDKAQGAVTGGSAAIGTQYANFSFQVKLYETSSQISFVYGTATPGAAADENPKFVTVGIKGSGTAANQLILGSKASASPWSATVFAGGLYTANAHNVRSSVLPPPGYTYNFTLPVAQDAAVEAVYGFDKLTVPAGQPVVIRAAVRNAGTSALGNFTVTLNVSGANTATASAAVASLAIGATTTVVFPAVAMPAVGNNTVTVTAALTGDGNATNDSQTMLMATNATTTGFITAGQGPVSAFGFGAGAQGNYFGAKVTYTQPRDITAVNAFLFNDPAAVGSTAYGVVIDATTGALLGRSPDFVVTAASLNQLRTFTLSSPVSVQAGDVIVGMATVAAAGATQFFLMGVQAENPTRPGTFFTGSATAMPPTAPGPSLNTPTSALYKYMLEAVSTSPASCAAPTGLSTSGTQTTAVVSFTGPSNGSSYVIVYGPQGFNPATGGTTTTSFTTSPFTVTGLTSSTCYDFYVRATCVAPDQSQLAGPVRFCTPCTPPIITSFPYSMDFNTIGMGQALPCGISVSDVNNDNNTWQARATVPTQANPNLPIGRGGTGNAMVYFYNTNDNTVGGDDWFYTPALRLTGGQRYRLSFWLRSAGASYPEGLEVKYGSSATPAGQTNMLYTNTSVTSATYVQATNTSTPAVADIMPATTGTYYVGFHAISAADQFFLAVDDVTISAVLGTSAALNRAISVYPNPSTSGKFSLEVRGANAKSLGVEVTNMMGQRVYTGSAKDNFTNEVDLSNLAAGIYTIKVLNGQDYSLQQISIVK</sequence>
<feature type="signal peptide" evidence="1">
    <location>
        <begin position="1"/>
        <end position="32"/>
    </location>
</feature>
<evidence type="ECO:0000313" key="4">
    <source>
        <dbReference type="Proteomes" id="UP001501153"/>
    </source>
</evidence>
<dbReference type="InterPro" id="IPR026444">
    <property type="entry name" value="Secre_tail"/>
</dbReference>
<dbReference type="NCBIfam" id="NF038128">
    <property type="entry name" value="choice_anch_J"/>
    <property type="match status" value="1"/>
</dbReference>
<dbReference type="Proteomes" id="UP001501153">
    <property type="component" value="Unassembled WGS sequence"/>
</dbReference>
<evidence type="ECO:0000313" key="3">
    <source>
        <dbReference type="EMBL" id="GAA4359797.1"/>
    </source>
</evidence>
<dbReference type="InterPro" id="IPR003961">
    <property type="entry name" value="FN3_dom"/>
</dbReference>
<dbReference type="Gene3D" id="2.60.120.200">
    <property type="match status" value="1"/>
</dbReference>
<dbReference type="Pfam" id="PF07705">
    <property type="entry name" value="CARDB"/>
    <property type="match status" value="1"/>
</dbReference>
<evidence type="ECO:0000256" key="1">
    <source>
        <dbReference type="SAM" id="SignalP"/>
    </source>
</evidence>
<evidence type="ECO:0000259" key="2">
    <source>
        <dbReference type="PROSITE" id="PS50853"/>
    </source>
</evidence>
<dbReference type="PROSITE" id="PS50853">
    <property type="entry name" value="FN3"/>
    <property type="match status" value="1"/>
</dbReference>
<keyword evidence="4" id="KW-1185">Reference proteome</keyword>
<gene>
    <name evidence="3" type="ORF">GCM10023185_26720</name>
</gene>
<dbReference type="RefSeq" id="WP_345236563.1">
    <property type="nucleotide sequence ID" value="NZ_BAABGZ010000029.1"/>
</dbReference>
<dbReference type="EMBL" id="BAABGZ010000029">
    <property type="protein sequence ID" value="GAA4359797.1"/>
    <property type="molecule type" value="Genomic_DNA"/>
</dbReference>
<feature type="domain" description="Fibronectin type-III" evidence="2">
    <location>
        <begin position="563"/>
        <end position="656"/>
    </location>
</feature>
<reference evidence="4" key="1">
    <citation type="journal article" date="2019" name="Int. J. Syst. Evol. Microbiol.">
        <title>The Global Catalogue of Microorganisms (GCM) 10K type strain sequencing project: providing services to taxonomists for standard genome sequencing and annotation.</title>
        <authorList>
            <consortium name="The Broad Institute Genomics Platform"/>
            <consortium name="The Broad Institute Genome Sequencing Center for Infectious Disease"/>
            <person name="Wu L."/>
            <person name="Ma J."/>
        </authorList>
    </citation>
    <scope>NUCLEOTIDE SEQUENCE [LARGE SCALE GENOMIC DNA]</scope>
    <source>
        <strain evidence="4">JCM 17923</strain>
    </source>
</reference>
<protein>
    <recommendedName>
        <fullName evidence="2">Fibronectin type-III domain-containing protein</fullName>
    </recommendedName>
</protein>